<dbReference type="Gene3D" id="3.40.50.720">
    <property type="entry name" value="NAD(P)-binding Rossmann-like Domain"/>
    <property type="match status" value="1"/>
</dbReference>
<dbReference type="Proteomes" id="UP000054016">
    <property type="component" value="Unassembled WGS sequence"/>
</dbReference>
<evidence type="ECO:0000313" key="3">
    <source>
        <dbReference type="Proteomes" id="UP000054016"/>
    </source>
</evidence>
<evidence type="ECO:0000313" key="2">
    <source>
        <dbReference type="EMBL" id="KON31809.1"/>
    </source>
</evidence>
<reference evidence="3" key="1">
    <citation type="submission" date="2015-06" db="EMBL/GenBank/DDBJ databases">
        <title>New insights into the roles of widespread benthic archaea in carbon and nitrogen cycling.</title>
        <authorList>
            <person name="Lazar C.S."/>
            <person name="Baker B.J."/>
            <person name="Seitz K.W."/>
            <person name="Hyde A.S."/>
            <person name="Dick G.J."/>
            <person name="Hinrichs K.-U."/>
            <person name="Teske A.P."/>
        </authorList>
    </citation>
    <scope>NUCLEOTIDE SEQUENCE [LARGE SCALE GENOMIC DNA]</scope>
</reference>
<name>A0A0M0BTL2_9ARCH</name>
<gene>
    <name evidence="2" type="ORF">AC478_02140</name>
</gene>
<comment type="caution">
    <text evidence="2">The sequence shown here is derived from an EMBL/GenBank/DDBJ whole genome shotgun (WGS) entry which is preliminary data.</text>
</comment>
<proteinExistence type="predicted"/>
<dbReference type="AlphaFoldDB" id="A0A0M0BTL2"/>
<protein>
    <recommendedName>
        <fullName evidence="1">CoA-binding domain-containing protein</fullName>
    </recommendedName>
</protein>
<organism evidence="2 3">
    <name type="scientific">miscellaneous Crenarchaeota group-1 archaeon SG8-32-3</name>
    <dbReference type="NCBI Taxonomy" id="1685125"/>
    <lineage>
        <taxon>Archaea</taxon>
        <taxon>Candidatus Bathyarchaeota</taxon>
        <taxon>MCG-1</taxon>
    </lineage>
</organism>
<evidence type="ECO:0000259" key="1">
    <source>
        <dbReference type="SMART" id="SM00881"/>
    </source>
</evidence>
<dbReference type="PANTHER" id="PTHR33303:SF2">
    <property type="entry name" value="COA-BINDING DOMAIN-CONTAINING PROTEIN"/>
    <property type="match status" value="1"/>
</dbReference>
<dbReference type="SUPFAM" id="SSF51735">
    <property type="entry name" value="NAD(P)-binding Rossmann-fold domains"/>
    <property type="match status" value="1"/>
</dbReference>
<dbReference type="InterPro" id="IPR003781">
    <property type="entry name" value="CoA-bd"/>
</dbReference>
<dbReference type="SMART" id="SM00881">
    <property type="entry name" value="CoA_binding"/>
    <property type="match status" value="1"/>
</dbReference>
<dbReference type="Pfam" id="PF13380">
    <property type="entry name" value="CoA_binding_2"/>
    <property type="match status" value="1"/>
</dbReference>
<dbReference type="InterPro" id="IPR036291">
    <property type="entry name" value="NAD(P)-bd_dom_sf"/>
</dbReference>
<dbReference type="EMBL" id="LFWV01000023">
    <property type="protein sequence ID" value="KON31809.1"/>
    <property type="molecule type" value="Genomic_DNA"/>
</dbReference>
<dbReference type="PANTHER" id="PTHR33303">
    <property type="entry name" value="CYTOPLASMIC PROTEIN-RELATED"/>
    <property type="match status" value="1"/>
</dbReference>
<accession>A0A0M0BTL2</accession>
<sequence length="143" mass="16150">MSRNEIKEILTKYKTIAIVGLSRKPNKDSNRVGAYLKTHGFRIVPINPSADEVLSEKSYKCLLEIPPEIQKTIEVVDIFRPSKDVPPIVEQIIRLKTLYGTLCVVWMQLGIVNEQAAETAKKAGLTVVMNKCMMVEHHRLFSG</sequence>
<feature type="domain" description="CoA-binding" evidence="1">
    <location>
        <begin position="9"/>
        <end position="111"/>
    </location>
</feature>